<dbReference type="Proteomes" id="UP000504606">
    <property type="component" value="Unplaced"/>
</dbReference>
<keyword evidence="1" id="KW-1185">Reference proteome</keyword>
<gene>
    <name evidence="2" type="primary">LOC113212521</name>
</gene>
<accession>A0A9C6XAW1</accession>
<dbReference type="RefSeq" id="XP_052132228.1">
    <property type="nucleotide sequence ID" value="XM_052276268.1"/>
</dbReference>
<dbReference type="AlphaFoldDB" id="A0A9C6XAW1"/>
<proteinExistence type="predicted"/>
<name>A0A9C6XAW1_FRAOC</name>
<reference evidence="2" key="1">
    <citation type="submission" date="2025-08" db="UniProtKB">
        <authorList>
            <consortium name="RefSeq"/>
        </authorList>
    </citation>
    <scope>IDENTIFICATION</scope>
    <source>
        <tissue evidence="2">Whole organism</tissue>
    </source>
</reference>
<dbReference type="GeneID" id="113212521"/>
<sequence length="219" mass="24853">MSHGADGLEGLLRVVAPQLEELVINVDVQPSVMLEVDKMKSLKRLEVRLEVRCGDDLDYPDLPLQLEELSIRLPRENQLRCVERMAHLRSLRVIDYLGPEMNFAPSQHGALRWLEVGFNAKRKNTMMSLIRAYASSVQELHIYCTVSVDYHHKAFYFSDLGEELGACGLHALRRLVLVRPPRDPCTKQLAGCLLQCRTIGNSLPPHVQVVCQMCHKPAF</sequence>
<evidence type="ECO:0000313" key="1">
    <source>
        <dbReference type="Proteomes" id="UP000504606"/>
    </source>
</evidence>
<dbReference type="KEGG" id="foc:113212521"/>
<protein>
    <submittedName>
        <fullName evidence="2">Uncharacterized protein LOC113212521</fullName>
    </submittedName>
</protein>
<organism evidence="1 2">
    <name type="scientific">Frankliniella occidentalis</name>
    <name type="common">Western flower thrips</name>
    <name type="synonym">Euthrips occidentalis</name>
    <dbReference type="NCBI Taxonomy" id="133901"/>
    <lineage>
        <taxon>Eukaryota</taxon>
        <taxon>Metazoa</taxon>
        <taxon>Ecdysozoa</taxon>
        <taxon>Arthropoda</taxon>
        <taxon>Hexapoda</taxon>
        <taxon>Insecta</taxon>
        <taxon>Pterygota</taxon>
        <taxon>Neoptera</taxon>
        <taxon>Paraneoptera</taxon>
        <taxon>Thysanoptera</taxon>
        <taxon>Terebrantia</taxon>
        <taxon>Thripoidea</taxon>
        <taxon>Thripidae</taxon>
        <taxon>Frankliniella</taxon>
    </lineage>
</organism>
<evidence type="ECO:0000313" key="2">
    <source>
        <dbReference type="RefSeq" id="XP_052132228.1"/>
    </source>
</evidence>